<proteinExistence type="predicted"/>
<dbReference type="PANTHER" id="PTHR12993:SF30">
    <property type="entry name" value="N-ACETYL-ALPHA-D-GLUCOSAMINYL L-MALATE DEACETYLASE 1"/>
    <property type="match status" value="1"/>
</dbReference>
<evidence type="ECO:0000313" key="1">
    <source>
        <dbReference type="EMBL" id="MDN5204908.1"/>
    </source>
</evidence>
<dbReference type="Proteomes" id="UP001172082">
    <property type="component" value="Unassembled WGS sequence"/>
</dbReference>
<dbReference type="RefSeq" id="WP_346754927.1">
    <property type="nucleotide sequence ID" value="NZ_JAUJEA010000013.1"/>
</dbReference>
<evidence type="ECO:0000313" key="2">
    <source>
        <dbReference type="Proteomes" id="UP001172082"/>
    </source>
</evidence>
<keyword evidence="2" id="KW-1185">Reference proteome</keyword>
<sequence length="239" mass="26644">MKLDVLVLAAHPDDAELSCSGTILSHIDQGKKVGIVDLTRGEMGTRGTPEIRMQEAEASSKILGLSARENLGLEDVHFTVDKEHKLEVVKMIRKYQPEIILANAISDRHPDHAKGAKLASEANFMAGLKMIETTSDDGIEQDAWKAKVIYHYVQNNYIVPDLVVDISPYWEKKLASIKAFKSQFYDPNSTEPESFISSAEFLEFIEARAKEYGHSIGVKYGEGFTVERNIGVSNLFDLI</sequence>
<protein>
    <submittedName>
        <fullName evidence="1">Bacillithiol biosynthesis deacetylase BshB1</fullName>
    </submittedName>
</protein>
<accession>A0ABT8KXN0</accession>
<dbReference type="NCBIfam" id="TIGR04001">
    <property type="entry name" value="thiol_BshB1"/>
    <property type="match status" value="1"/>
</dbReference>
<dbReference type="PANTHER" id="PTHR12993">
    <property type="entry name" value="N-ACETYLGLUCOSAMINYL-PHOSPHATIDYLINOSITOL DE-N-ACETYLASE-RELATED"/>
    <property type="match status" value="1"/>
</dbReference>
<dbReference type="SUPFAM" id="SSF102588">
    <property type="entry name" value="LmbE-like"/>
    <property type="match status" value="1"/>
</dbReference>
<dbReference type="InterPro" id="IPR023842">
    <property type="entry name" value="Bacillithiol_biosynth_BshB1"/>
</dbReference>
<dbReference type="InterPro" id="IPR003737">
    <property type="entry name" value="GlcNAc_PI_deacetylase-related"/>
</dbReference>
<dbReference type="Pfam" id="PF02585">
    <property type="entry name" value="PIG-L"/>
    <property type="match status" value="1"/>
</dbReference>
<name>A0ABT8KXN0_9BACT</name>
<gene>
    <name evidence="1" type="primary">bshB1</name>
    <name evidence="1" type="ORF">QQ008_26190</name>
</gene>
<dbReference type="Gene3D" id="3.40.50.10320">
    <property type="entry name" value="LmbE-like"/>
    <property type="match status" value="1"/>
</dbReference>
<dbReference type="InterPro" id="IPR024078">
    <property type="entry name" value="LmbE-like_dom_sf"/>
</dbReference>
<dbReference type="EMBL" id="JAUJEA010000013">
    <property type="protein sequence ID" value="MDN5204908.1"/>
    <property type="molecule type" value="Genomic_DNA"/>
</dbReference>
<organism evidence="1 2">
    <name type="scientific">Splendidivirga corallicola</name>
    <dbReference type="NCBI Taxonomy" id="3051826"/>
    <lineage>
        <taxon>Bacteria</taxon>
        <taxon>Pseudomonadati</taxon>
        <taxon>Bacteroidota</taxon>
        <taxon>Cytophagia</taxon>
        <taxon>Cytophagales</taxon>
        <taxon>Splendidivirgaceae</taxon>
        <taxon>Splendidivirga</taxon>
    </lineage>
</organism>
<reference evidence="1" key="1">
    <citation type="submission" date="2023-06" db="EMBL/GenBank/DDBJ databases">
        <title>Genomic of Parafulvivirga corallium.</title>
        <authorList>
            <person name="Wang G."/>
        </authorList>
    </citation>
    <scope>NUCLEOTIDE SEQUENCE</scope>
    <source>
        <strain evidence="1">BMA10</strain>
    </source>
</reference>
<comment type="caution">
    <text evidence="1">The sequence shown here is derived from an EMBL/GenBank/DDBJ whole genome shotgun (WGS) entry which is preliminary data.</text>
</comment>